<feature type="domain" description="MobA-like NTP transferase" evidence="5">
    <location>
        <begin position="3"/>
        <end position="122"/>
    </location>
</feature>
<dbReference type="InterPro" id="IPR004839">
    <property type="entry name" value="Aminotransferase_I/II_large"/>
</dbReference>
<reference evidence="6 7" key="1">
    <citation type="journal article" date="2019" name="Nat. Med.">
        <title>A library of human gut bacterial isolates paired with longitudinal multiomics data enables mechanistic microbiome research.</title>
        <authorList>
            <person name="Poyet M."/>
            <person name="Groussin M."/>
            <person name="Gibbons S.M."/>
            <person name="Avila-Pacheco J."/>
            <person name="Jiang X."/>
            <person name="Kearney S.M."/>
            <person name="Perrotta A.R."/>
            <person name="Berdy B."/>
            <person name="Zhao S."/>
            <person name="Lieberman T.D."/>
            <person name="Swanson P.K."/>
            <person name="Smith M."/>
            <person name="Roesemann S."/>
            <person name="Alexander J.E."/>
            <person name="Rich S.A."/>
            <person name="Livny J."/>
            <person name="Vlamakis H."/>
            <person name="Clish C."/>
            <person name="Bullock K."/>
            <person name="Deik A."/>
            <person name="Scott J."/>
            <person name="Pierce K.A."/>
            <person name="Xavier R.J."/>
            <person name="Alm E.J."/>
        </authorList>
    </citation>
    <scope>NUCLEOTIDE SEQUENCE [LARGE SCALE GENOMIC DNA]</scope>
    <source>
        <strain evidence="6 7">BIOML-A1</strain>
    </source>
</reference>
<dbReference type="Pfam" id="PF00155">
    <property type="entry name" value="Aminotran_1_2"/>
    <property type="match status" value="1"/>
</dbReference>
<sequence length="600" mass="69930">MQAIILAAGMGKRLGELTKNNTKCMVEVGGVKLIERALRILDKKSLSRIILVVGYQYENLTTFVNSLQLATPIEYIVNDVYNRTNNIFSLSLAKEQMMQEDTLLLESDLIFEERLIDLLIEDKRDTLALVDKFESWMDGTCIVVDENDNITDFIPGKLLKYHEKEHYYKTVNIYKFGAEFSQNVYVPFLEAYAKVMGNNEYYETVIKLILMLDKNTMKAKRLNGEMWYEIDDIQDLDIAQTLFIEDDVDRYHHLMKRYGGYWRFPHLQDYCYLVNPYFPTKRMQEEMESNFDVLVRQYPSGMEVNRLLAAKSFDVHEEHIVIGNGAAELIKGLLEELDGKLGVIRPTFEEYPNRWEKECVVYDCTENDFSYSAEQLMKYFTENPVDALVLINPDNPTGHCLREDEIRLLLQWSKDSGINLIVDESFLDFADDEESLLSEQMLNDNQNLYVVKSISKSYGVPGLRIGILASGNTDMIRRLKKNLSIWNINSMAEFFMQILDKYKNDYADSLRKIKAERKHFFEELCKIGCLKVYPSQANYFMCEILNGISSEELAARLLRENILIKDLTGKIHNEKQYIRIAVRTEEENRRLVNHILKIAK</sequence>
<evidence type="ECO:0000313" key="7">
    <source>
        <dbReference type="Proteomes" id="UP000478483"/>
    </source>
</evidence>
<dbReference type="RefSeq" id="WP_118413620.1">
    <property type="nucleotide sequence ID" value="NZ_QRPI01000043.1"/>
</dbReference>
<evidence type="ECO:0000256" key="1">
    <source>
        <dbReference type="ARBA" id="ARBA00001933"/>
    </source>
</evidence>
<evidence type="ECO:0000256" key="3">
    <source>
        <dbReference type="RuleBase" id="RU000481"/>
    </source>
</evidence>
<dbReference type="PANTHER" id="PTHR42885:SF1">
    <property type="entry name" value="THREONINE-PHOSPHATE DECARBOXYLASE"/>
    <property type="match status" value="1"/>
</dbReference>
<dbReference type="GO" id="GO:0008483">
    <property type="term" value="F:transaminase activity"/>
    <property type="evidence" value="ECO:0007669"/>
    <property type="project" value="UniProtKB-KW"/>
</dbReference>
<dbReference type="InterPro" id="IPR015422">
    <property type="entry name" value="PyrdxlP-dep_Trfase_small"/>
</dbReference>
<dbReference type="InterPro" id="IPR015421">
    <property type="entry name" value="PyrdxlP-dep_Trfase_major"/>
</dbReference>
<dbReference type="CDD" id="cd02523">
    <property type="entry name" value="PC_cytidylyltransferase"/>
    <property type="match status" value="1"/>
</dbReference>
<dbReference type="Proteomes" id="UP000478483">
    <property type="component" value="Unassembled WGS sequence"/>
</dbReference>
<evidence type="ECO:0000259" key="4">
    <source>
        <dbReference type="Pfam" id="PF00155"/>
    </source>
</evidence>
<comment type="cofactor">
    <cofactor evidence="1 3">
        <name>pyridoxal 5'-phosphate</name>
        <dbReference type="ChEBI" id="CHEBI:597326"/>
    </cofactor>
</comment>
<protein>
    <recommendedName>
        <fullName evidence="3">Aminotransferase</fullName>
        <ecNumber evidence="3">2.6.1.-</ecNumber>
    </recommendedName>
</protein>
<keyword evidence="3 6" id="KW-0032">Aminotransferase</keyword>
<accession>A0A6L6LA29</accession>
<dbReference type="Gene3D" id="3.40.640.10">
    <property type="entry name" value="Type I PLP-dependent aspartate aminotransferase-like (Major domain)"/>
    <property type="match status" value="1"/>
</dbReference>
<dbReference type="CDD" id="cd00609">
    <property type="entry name" value="AAT_like"/>
    <property type="match status" value="1"/>
</dbReference>
<dbReference type="InterPro" id="IPR025877">
    <property type="entry name" value="MobA-like_NTP_Trfase"/>
</dbReference>
<dbReference type="SUPFAM" id="SSF53383">
    <property type="entry name" value="PLP-dependent transferases"/>
    <property type="match status" value="1"/>
</dbReference>
<comment type="similarity">
    <text evidence="3">Belongs to the class-I pyridoxal-phosphate-dependent aminotransferase family.</text>
</comment>
<evidence type="ECO:0000313" key="6">
    <source>
        <dbReference type="EMBL" id="MTR87228.1"/>
    </source>
</evidence>
<dbReference type="EC" id="2.6.1.-" evidence="3"/>
<feature type="domain" description="Aminotransferase class I/classII large" evidence="4">
    <location>
        <begin position="308"/>
        <end position="595"/>
    </location>
</feature>
<dbReference type="AlphaFoldDB" id="A0A6L6LA29"/>
<comment type="caution">
    <text evidence="6">The sequence shown here is derived from an EMBL/GenBank/DDBJ whole genome shotgun (WGS) entry which is preliminary data.</text>
</comment>
<dbReference type="PANTHER" id="PTHR42885">
    <property type="entry name" value="HISTIDINOL-PHOSPHATE AMINOTRANSFERASE-RELATED"/>
    <property type="match status" value="1"/>
</dbReference>
<gene>
    <name evidence="6" type="ORF">GMD50_19895</name>
</gene>
<name>A0A6L6LA29_9FIRM</name>
<dbReference type="SUPFAM" id="SSF53448">
    <property type="entry name" value="Nucleotide-diphospho-sugar transferases"/>
    <property type="match status" value="1"/>
</dbReference>
<dbReference type="Pfam" id="PF12804">
    <property type="entry name" value="NTP_transf_3"/>
    <property type="match status" value="1"/>
</dbReference>
<dbReference type="InterPro" id="IPR004838">
    <property type="entry name" value="NHTrfase_class1_PyrdxlP-BS"/>
</dbReference>
<dbReference type="Gene3D" id="3.90.1150.10">
    <property type="entry name" value="Aspartate Aminotransferase, domain 1"/>
    <property type="match status" value="1"/>
</dbReference>
<proteinExistence type="inferred from homology"/>
<dbReference type="PROSITE" id="PS00105">
    <property type="entry name" value="AA_TRANSFER_CLASS_1"/>
    <property type="match status" value="1"/>
</dbReference>
<dbReference type="EMBL" id="WNAJ01000048">
    <property type="protein sequence ID" value="MTR87228.1"/>
    <property type="molecule type" value="Genomic_DNA"/>
</dbReference>
<dbReference type="InterPro" id="IPR015424">
    <property type="entry name" value="PyrdxlP-dep_Trfase"/>
</dbReference>
<dbReference type="GO" id="GO:0016779">
    <property type="term" value="F:nucleotidyltransferase activity"/>
    <property type="evidence" value="ECO:0007669"/>
    <property type="project" value="UniProtKB-ARBA"/>
</dbReference>
<dbReference type="InterPro" id="IPR029044">
    <property type="entry name" value="Nucleotide-diphossugar_trans"/>
</dbReference>
<dbReference type="Gene3D" id="3.90.550.10">
    <property type="entry name" value="Spore Coat Polysaccharide Biosynthesis Protein SpsA, Chain A"/>
    <property type="match status" value="1"/>
</dbReference>
<evidence type="ECO:0000256" key="2">
    <source>
        <dbReference type="ARBA" id="ARBA00022898"/>
    </source>
</evidence>
<keyword evidence="2" id="KW-0663">Pyridoxal phosphate</keyword>
<dbReference type="GO" id="GO:0030170">
    <property type="term" value="F:pyridoxal phosphate binding"/>
    <property type="evidence" value="ECO:0007669"/>
    <property type="project" value="InterPro"/>
</dbReference>
<evidence type="ECO:0000259" key="5">
    <source>
        <dbReference type="Pfam" id="PF12804"/>
    </source>
</evidence>
<organism evidence="6 7">
    <name type="scientific">Roseburia intestinalis</name>
    <dbReference type="NCBI Taxonomy" id="166486"/>
    <lineage>
        <taxon>Bacteria</taxon>
        <taxon>Bacillati</taxon>
        <taxon>Bacillota</taxon>
        <taxon>Clostridia</taxon>
        <taxon>Lachnospirales</taxon>
        <taxon>Lachnospiraceae</taxon>
        <taxon>Roseburia</taxon>
    </lineage>
</organism>
<keyword evidence="3 6" id="KW-0808">Transferase</keyword>